<dbReference type="EMBL" id="JAUJLE010000078">
    <property type="protein sequence ID" value="KAK0988590.1"/>
    <property type="molecule type" value="Genomic_DNA"/>
</dbReference>
<evidence type="ECO:0000259" key="4">
    <source>
        <dbReference type="PROSITE" id="PS50048"/>
    </source>
</evidence>
<feature type="region of interest" description="Disordered" evidence="3">
    <location>
        <begin position="131"/>
        <end position="175"/>
    </location>
</feature>
<evidence type="ECO:0000313" key="6">
    <source>
        <dbReference type="Proteomes" id="UP001175353"/>
    </source>
</evidence>
<accession>A0AAN6KLC8</accession>
<dbReference type="GO" id="GO:0005634">
    <property type="term" value="C:nucleus"/>
    <property type="evidence" value="ECO:0007669"/>
    <property type="project" value="UniProtKB-SubCell"/>
</dbReference>
<evidence type="ECO:0000256" key="2">
    <source>
        <dbReference type="ARBA" id="ARBA00023242"/>
    </source>
</evidence>
<feature type="compositionally biased region" description="Polar residues" evidence="3">
    <location>
        <begin position="159"/>
        <end position="175"/>
    </location>
</feature>
<dbReference type="GO" id="GO:0008270">
    <property type="term" value="F:zinc ion binding"/>
    <property type="evidence" value="ECO:0007669"/>
    <property type="project" value="InterPro"/>
</dbReference>
<dbReference type="InterPro" id="IPR001138">
    <property type="entry name" value="Zn2Cys6_DnaBD"/>
</dbReference>
<name>A0AAN6KLC8_9PEZI</name>
<gene>
    <name evidence="5" type="ORF">LTR91_009475</name>
</gene>
<dbReference type="InterPro" id="IPR021858">
    <property type="entry name" value="Fun_TF"/>
</dbReference>
<dbReference type="GO" id="GO:0000976">
    <property type="term" value="F:transcription cis-regulatory region binding"/>
    <property type="evidence" value="ECO:0007669"/>
    <property type="project" value="TreeGrafter"/>
</dbReference>
<comment type="caution">
    <text evidence="5">The sequence shown here is derived from an EMBL/GenBank/DDBJ whole genome shotgun (WGS) entry which is preliminary data.</text>
</comment>
<organism evidence="5 6">
    <name type="scientific">Friedmanniomyces endolithicus</name>
    <dbReference type="NCBI Taxonomy" id="329885"/>
    <lineage>
        <taxon>Eukaryota</taxon>
        <taxon>Fungi</taxon>
        <taxon>Dikarya</taxon>
        <taxon>Ascomycota</taxon>
        <taxon>Pezizomycotina</taxon>
        <taxon>Dothideomycetes</taxon>
        <taxon>Dothideomycetidae</taxon>
        <taxon>Mycosphaerellales</taxon>
        <taxon>Teratosphaeriaceae</taxon>
        <taxon>Friedmanniomyces</taxon>
    </lineage>
</organism>
<proteinExistence type="predicted"/>
<evidence type="ECO:0000313" key="5">
    <source>
        <dbReference type="EMBL" id="KAK0988590.1"/>
    </source>
</evidence>
<feature type="domain" description="Zn(2)-C6 fungal-type" evidence="4">
    <location>
        <begin position="24"/>
        <end position="54"/>
    </location>
</feature>
<dbReference type="GO" id="GO:0000981">
    <property type="term" value="F:DNA-binding transcription factor activity, RNA polymerase II-specific"/>
    <property type="evidence" value="ECO:0007669"/>
    <property type="project" value="InterPro"/>
</dbReference>
<comment type="subcellular location">
    <subcellularLocation>
        <location evidence="1">Nucleus</location>
    </subcellularLocation>
</comment>
<keyword evidence="2" id="KW-0539">Nucleus</keyword>
<dbReference type="SMART" id="SM00066">
    <property type="entry name" value="GAL4"/>
    <property type="match status" value="1"/>
</dbReference>
<evidence type="ECO:0000256" key="3">
    <source>
        <dbReference type="SAM" id="MobiDB-lite"/>
    </source>
</evidence>
<feature type="region of interest" description="Disordered" evidence="3">
    <location>
        <begin position="62"/>
        <end position="89"/>
    </location>
</feature>
<dbReference type="CDD" id="cd00067">
    <property type="entry name" value="GAL4"/>
    <property type="match status" value="1"/>
</dbReference>
<dbReference type="PROSITE" id="PS50048">
    <property type="entry name" value="ZN2_CY6_FUNGAL_2"/>
    <property type="match status" value="1"/>
</dbReference>
<dbReference type="Pfam" id="PF00172">
    <property type="entry name" value="Zn_clus"/>
    <property type="match status" value="1"/>
</dbReference>
<dbReference type="GO" id="GO:0045944">
    <property type="term" value="P:positive regulation of transcription by RNA polymerase II"/>
    <property type="evidence" value="ECO:0007669"/>
    <property type="project" value="TreeGrafter"/>
</dbReference>
<dbReference type="Pfam" id="PF11951">
    <property type="entry name" value="Fungal_trans_2"/>
    <property type="match status" value="1"/>
</dbReference>
<sequence>MSSVGRRATIENDRVHKPARSKTGCLICVRRKVRCNEERPRCSHCERLNLQCTWRAGVAASVPQDQPDATSTTQHLEQTRRPSASASASAGGYDDLLGGFDFNNSIWHDTSMLDPGVLDWSFADAALDLPSAPGTRDTGPVDGAGIPRQTDAYHGLHNSLGTPRQAASTFSPASSTGTGGHALVEHFLASVVPPILSSVEVGPRWTSTKMLLASLAGSSPMVRLAMMAFSALEYDVPGDSNHSEHRKLYDKAARQYAAHAGDASRISAVPTGHLAHGLATAFFLAYSDLVTNRVRDAQGVLKEAARMLGQHRDQPLSTVERRLVAWIRLVDGRASSAGADGSFLAETDKTIHLPSIAEKPSFDGPSSDPRPGGSIVEDVLFDVLYAPGLAFYQRVQSIMARVSNIDPWHRARGTVSDETEVMAVAANITKDLRTLEAQRPTLMDHAVTGALTKRHIAVDIATAITRSYRVYWANYQAGHIHLHRVAYKHLPPTIEVIDARATIKRTARLLEQTGEQLPVNFIWPLLMASCEEEDLAERAWMLQSIRNMQSQASNAKPIADVLEEVHRRQDATKQRADVRQTSLDLFNMSFAVV</sequence>
<feature type="compositionally biased region" description="Polar residues" evidence="3">
    <location>
        <begin position="63"/>
        <end position="76"/>
    </location>
</feature>
<dbReference type="InterPro" id="IPR036864">
    <property type="entry name" value="Zn2-C6_fun-type_DNA-bd_sf"/>
</dbReference>
<reference evidence="5" key="1">
    <citation type="submission" date="2023-06" db="EMBL/GenBank/DDBJ databases">
        <title>Black Yeasts Isolated from many extreme environments.</title>
        <authorList>
            <person name="Coleine C."/>
            <person name="Stajich J.E."/>
            <person name="Selbmann L."/>
        </authorList>
    </citation>
    <scope>NUCLEOTIDE SEQUENCE</scope>
    <source>
        <strain evidence="5">CCFEE 5200</strain>
    </source>
</reference>
<dbReference type="Proteomes" id="UP001175353">
    <property type="component" value="Unassembled WGS sequence"/>
</dbReference>
<dbReference type="SUPFAM" id="SSF57701">
    <property type="entry name" value="Zn2/Cys6 DNA-binding domain"/>
    <property type="match status" value="1"/>
</dbReference>
<dbReference type="CDD" id="cd12148">
    <property type="entry name" value="fungal_TF_MHR"/>
    <property type="match status" value="1"/>
</dbReference>
<dbReference type="AlphaFoldDB" id="A0AAN6KLC8"/>
<dbReference type="PANTHER" id="PTHR37534:SF49">
    <property type="entry name" value="LYSINE BIOSYNTHESIS REGULATORY PROTEIN LYS14"/>
    <property type="match status" value="1"/>
</dbReference>
<protein>
    <recommendedName>
        <fullName evidence="4">Zn(2)-C6 fungal-type domain-containing protein</fullName>
    </recommendedName>
</protein>
<dbReference type="PANTHER" id="PTHR37534">
    <property type="entry name" value="TRANSCRIPTIONAL ACTIVATOR PROTEIN UGA3"/>
    <property type="match status" value="1"/>
</dbReference>
<dbReference type="Gene3D" id="4.10.240.10">
    <property type="entry name" value="Zn(2)-C6 fungal-type DNA-binding domain"/>
    <property type="match status" value="1"/>
</dbReference>
<keyword evidence="6" id="KW-1185">Reference proteome</keyword>
<evidence type="ECO:0000256" key="1">
    <source>
        <dbReference type="ARBA" id="ARBA00004123"/>
    </source>
</evidence>